<feature type="transmembrane region" description="Helical" evidence="1">
    <location>
        <begin position="69"/>
        <end position="88"/>
    </location>
</feature>
<dbReference type="OrthoDB" id="2185431at2"/>
<keyword evidence="1" id="KW-0472">Membrane</keyword>
<reference evidence="3" key="1">
    <citation type="submission" date="2016-09" db="EMBL/GenBank/DDBJ databases">
        <authorList>
            <person name="Gulvik C.A."/>
        </authorList>
    </citation>
    <scope>NUCLEOTIDE SEQUENCE [LARGE SCALE GENOMIC DNA]</scope>
    <source>
        <strain evidence="3">LMG 8895</strain>
    </source>
</reference>
<dbReference type="Proteomes" id="UP000095094">
    <property type="component" value="Unassembled WGS sequence"/>
</dbReference>
<feature type="transmembrane region" description="Helical" evidence="1">
    <location>
        <begin position="6"/>
        <end position="30"/>
    </location>
</feature>
<name>A0A1E5GVE7_9ENTE</name>
<keyword evidence="1" id="KW-1133">Transmembrane helix</keyword>
<protein>
    <submittedName>
        <fullName evidence="2">Uncharacterized protein</fullName>
    </submittedName>
</protein>
<proteinExistence type="predicted"/>
<dbReference type="RefSeq" id="WP_069663005.1">
    <property type="nucleotide sequence ID" value="NZ_JBHUJJ010000001.1"/>
</dbReference>
<sequence length="222" mass="25875">MSILDWSFVSLLSCALLFCIFGVVLLISFLRSRRKLKPLKRKRPPKNKKKRKQFIRMRNRLKKKAKRQLMTSIILLLLSVATISGALFSRNYQQNHLQGKNAEVIVQSYYLLDDLELQLQNLSKGESPQKSFKNIQNITSQLASYGNEKADLVLKEDGQTLLNRYYSKIRQLGINLHAQKIESLQKKEVSDEYLNDVKNVKKIEKDVFTRFKINEKALKSKK</sequence>
<dbReference type="EMBL" id="MIJY01000012">
    <property type="protein sequence ID" value="OEG16607.1"/>
    <property type="molecule type" value="Genomic_DNA"/>
</dbReference>
<keyword evidence="3" id="KW-1185">Reference proteome</keyword>
<evidence type="ECO:0000313" key="3">
    <source>
        <dbReference type="Proteomes" id="UP000095094"/>
    </source>
</evidence>
<comment type="caution">
    <text evidence="2">The sequence shown here is derived from an EMBL/GenBank/DDBJ whole genome shotgun (WGS) entry which is preliminary data.</text>
</comment>
<keyword evidence="1" id="KW-0812">Transmembrane</keyword>
<evidence type="ECO:0000256" key="1">
    <source>
        <dbReference type="SAM" id="Phobius"/>
    </source>
</evidence>
<dbReference type="AlphaFoldDB" id="A0A1E5GVE7"/>
<evidence type="ECO:0000313" key="2">
    <source>
        <dbReference type="EMBL" id="OEG16607.1"/>
    </source>
</evidence>
<gene>
    <name evidence="2" type="ORF">BCR25_03140</name>
</gene>
<organism evidence="2 3">
    <name type="scientific">Enterococcus termitis</name>
    <dbReference type="NCBI Taxonomy" id="332950"/>
    <lineage>
        <taxon>Bacteria</taxon>
        <taxon>Bacillati</taxon>
        <taxon>Bacillota</taxon>
        <taxon>Bacilli</taxon>
        <taxon>Lactobacillales</taxon>
        <taxon>Enterococcaceae</taxon>
        <taxon>Enterococcus</taxon>
    </lineage>
</organism>
<accession>A0A1E5GVE7</accession>